<evidence type="ECO:0000256" key="6">
    <source>
        <dbReference type="SAM" id="Coils"/>
    </source>
</evidence>
<dbReference type="PANTHER" id="PTHR47693">
    <property type="entry name" value="BZIP TRANSCRIPTION FACTOR RISBZ3-RELATED"/>
    <property type="match status" value="1"/>
</dbReference>
<dbReference type="AlphaFoldDB" id="A0A8K0HUQ9"/>
<gene>
    <name evidence="8" type="ORF">COCNU_01G007830</name>
</gene>
<keyword evidence="5" id="KW-0539">Nucleus</keyword>
<dbReference type="SUPFAM" id="SSF57959">
    <property type="entry name" value="Leucine zipper domain"/>
    <property type="match status" value="1"/>
</dbReference>
<keyword evidence="9" id="KW-1185">Reference proteome</keyword>
<dbReference type="OrthoDB" id="1299653at2759"/>
<evidence type="ECO:0000256" key="3">
    <source>
        <dbReference type="ARBA" id="ARBA00023125"/>
    </source>
</evidence>
<evidence type="ECO:0000256" key="4">
    <source>
        <dbReference type="ARBA" id="ARBA00023163"/>
    </source>
</evidence>
<evidence type="ECO:0000313" key="9">
    <source>
        <dbReference type="Proteomes" id="UP000797356"/>
    </source>
</evidence>
<keyword evidence="6" id="KW-0175">Coiled coil</keyword>
<proteinExistence type="predicted"/>
<comment type="caution">
    <text evidence="8">The sequence shown here is derived from an EMBL/GenBank/DDBJ whole genome shotgun (WGS) entry which is preliminary data.</text>
</comment>
<keyword evidence="2" id="KW-0805">Transcription regulation</keyword>
<dbReference type="PANTHER" id="PTHR47693:SF1">
    <property type="entry name" value="BZIP TRANSCRIPTION FACTOR RISBZ3"/>
    <property type="match status" value="1"/>
</dbReference>
<evidence type="ECO:0000259" key="7">
    <source>
        <dbReference type="PROSITE" id="PS50217"/>
    </source>
</evidence>
<dbReference type="Proteomes" id="UP000797356">
    <property type="component" value="Chromosome 1"/>
</dbReference>
<dbReference type="InterPro" id="IPR044168">
    <property type="entry name" value="RISBZ3/4/5"/>
</dbReference>
<organism evidence="8 9">
    <name type="scientific">Cocos nucifera</name>
    <name type="common">Coconut palm</name>
    <dbReference type="NCBI Taxonomy" id="13894"/>
    <lineage>
        <taxon>Eukaryota</taxon>
        <taxon>Viridiplantae</taxon>
        <taxon>Streptophyta</taxon>
        <taxon>Embryophyta</taxon>
        <taxon>Tracheophyta</taxon>
        <taxon>Spermatophyta</taxon>
        <taxon>Magnoliopsida</taxon>
        <taxon>Liliopsida</taxon>
        <taxon>Arecaceae</taxon>
        <taxon>Arecoideae</taxon>
        <taxon>Cocoseae</taxon>
        <taxon>Attaleinae</taxon>
        <taxon>Cocos</taxon>
    </lineage>
</organism>
<dbReference type="Pfam" id="PF00170">
    <property type="entry name" value="bZIP_1"/>
    <property type="match status" value="1"/>
</dbReference>
<dbReference type="Gene3D" id="1.20.5.170">
    <property type="match status" value="1"/>
</dbReference>
<evidence type="ECO:0000256" key="5">
    <source>
        <dbReference type="ARBA" id="ARBA00023242"/>
    </source>
</evidence>
<protein>
    <submittedName>
        <fullName evidence="8">Putative bZIP transcription factor RISBZ4</fullName>
    </submittedName>
</protein>
<keyword evidence="3" id="KW-0238">DNA-binding</keyword>
<comment type="subcellular location">
    <subcellularLocation>
        <location evidence="1">Nucleus</location>
    </subcellularLocation>
</comment>
<evidence type="ECO:0000256" key="2">
    <source>
        <dbReference type="ARBA" id="ARBA00023015"/>
    </source>
</evidence>
<dbReference type="PROSITE" id="PS50217">
    <property type="entry name" value="BZIP"/>
    <property type="match status" value="1"/>
</dbReference>
<name>A0A8K0HUQ9_COCNU</name>
<dbReference type="GO" id="GO:0003677">
    <property type="term" value="F:DNA binding"/>
    <property type="evidence" value="ECO:0007669"/>
    <property type="project" value="UniProtKB-KW"/>
</dbReference>
<dbReference type="InterPro" id="IPR004827">
    <property type="entry name" value="bZIP"/>
</dbReference>
<dbReference type="GO" id="GO:0005634">
    <property type="term" value="C:nucleus"/>
    <property type="evidence" value="ECO:0007669"/>
    <property type="project" value="UniProtKB-SubCell"/>
</dbReference>
<dbReference type="EMBL" id="CM017872">
    <property type="protein sequence ID" value="KAG1326849.1"/>
    <property type="molecule type" value="Genomic_DNA"/>
</dbReference>
<accession>A0A8K0HUQ9</accession>
<evidence type="ECO:0000256" key="1">
    <source>
        <dbReference type="ARBA" id="ARBA00004123"/>
    </source>
</evidence>
<sequence>MVSNRESARRSRKRKQAHLADLELQVDQLRGENSSLFKQLTDANQEFNQAVTNNRVLKSDVETLRVKVKMAEDMVTRDVLSTLDFQGDDTCYTGMSAAGQVQSIAMENSQNKNGGIRPSSEITNCGGADIWPWDSPPNAMSKQL</sequence>
<dbReference type="InterPro" id="IPR045314">
    <property type="entry name" value="bZIP_plant_GBF1"/>
</dbReference>
<evidence type="ECO:0000313" key="8">
    <source>
        <dbReference type="EMBL" id="KAG1326849.1"/>
    </source>
</evidence>
<dbReference type="SMART" id="SM00338">
    <property type="entry name" value="BRLZ"/>
    <property type="match status" value="1"/>
</dbReference>
<dbReference type="InterPro" id="IPR046347">
    <property type="entry name" value="bZIP_sf"/>
</dbReference>
<dbReference type="CDD" id="cd14702">
    <property type="entry name" value="bZIP_plant_GBF1"/>
    <property type="match status" value="1"/>
</dbReference>
<feature type="domain" description="BZIP" evidence="7">
    <location>
        <begin position="1"/>
        <end position="49"/>
    </location>
</feature>
<keyword evidence="4" id="KW-0804">Transcription</keyword>
<dbReference type="GO" id="GO:0003700">
    <property type="term" value="F:DNA-binding transcription factor activity"/>
    <property type="evidence" value="ECO:0007669"/>
    <property type="project" value="InterPro"/>
</dbReference>
<feature type="coiled-coil region" evidence="6">
    <location>
        <begin position="5"/>
        <end position="46"/>
    </location>
</feature>
<dbReference type="FunFam" id="1.20.5.170:FF:000020">
    <property type="entry name" value="BZIP transcription factor"/>
    <property type="match status" value="1"/>
</dbReference>
<reference evidence="8" key="2">
    <citation type="submission" date="2019-07" db="EMBL/GenBank/DDBJ databases">
        <authorList>
            <person name="Yang Y."/>
            <person name="Bocs S."/>
            <person name="Baudouin L."/>
        </authorList>
    </citation>
    <scope>NUCLEOTIDE SEQUENCE</scope>
    <source>
        <tissue evidence="8">Spear leaf of Hainan Tall coconut</tissue>
    </source>
</reference>
<reference evidence="8" key="1">
    <citation type="journal article" date="2017" name="Gigascience">
        <title>The genome draft of coconut (Cocos nucifera).</title>
        <authorList>
            <person name="Xiao Y."/>
            <person name="Xu P."/>
            <person name="Fan H."/>
            <person name="Baudouin L."/>
            <person name="Xia W."/>
            <person name="Bocs S."/>
            <person name="Xu J."/>
            <person name="Li Q."/>
            <person name="Guo A."/>
            <person name="Zhou L."/>
            <person name="Li J."/>
            <person name="Wu Y."/>
            <person name="Ma Z."/>
            <person name="Armero A."/>
            <person name="Issali A.E."/>
            <person name="Liu N."/>
            <person name="Peng M."/>
            <person name="Yang Y."/>
        </authorList>
    </citation>
    <scope>NUCLEOTIDE SEQUENCE</scope>
    <source>
        <tissue evidence="8">Spear leaf of Hainan Tall coconut</tissue>
    </source>
</reference>